<reference evidence="1 2" key="1">
    <citation type="submission" date="2018-11" db="EMBL/GenBank/DDBJ databases">
        <authorList>
            <person name="Huo Y."/>
        </authorList>
    </citation>
    <scope>NUCLEOTIDE SEQUENCE [LARGE SCALE GENOMIC DNA]</scope>
    <source>
        <strain evidence="1 2">CCBAU 33202</strain>
    </source>
</reference>
<organism evidence="1 2">
    <name type="scientific">Rhizobium fabae</name>
    <dbReference type="NCBI Taxonomy" id="573179"/>
    <lineage>
        <taxon>Bacteria</taxon>
        <taxon>Pseudomonadati</taxon>
        <taxon>Pseudomonadota</taxon>
        <taxon>Alphaproteobacteria</taxon>
        <taxon>Hyphomicrobiales</taxon>
        <taxon>Rhizobiaceae</taxon>
        <taxon>Rhizobium/Agrobacterium group</taxon>
        <taxon>Rhizobium</taxon>
    </lineage>
</organism>
<protein>
    <submittedName>
        <fullName evidence="1">Uncharacterized protein</fullName>
    </submittedName>
</protein>
<dbReference type="Proteomes" id="UP000272004">
    <property type="component" value="Unassembled WGS sequence"/>
</dbReference>
<proteinExistence type="predicted"/>
<evidence type="ECO:0000313" key="1">
    <source>
        <dbReference type="EMBL" id="RUM06615.1"/>
    </source>
</evidence>
<comment type="caution">
    <text evidence="1">The sequence shown here is derived from an EMBL/GenBank/DDBJ whole genome shotgun (WGS) entry which is preliminary data.</text>
</comment>
<evidence type="ECO:0000313" key="2">
    <source>
        <dbReference type="Proteomes" id="UP000272004"/>
    </source>
</evidence>
<name>A0ABY0B085_9HYPH</name>
<keyword evidence="2" id="KW-1185">Reference proteome</keyword>
<gene>
    <name evidence="1" type="ORF">EFB14_31290</name>
</gene>
<sequence length="87" mass="9368">MAFMEISFRPVVLLNVPARKVFLISNFAGRSGSIALAKIILIFEVCAGNTAREKPARWPACRSPQSKPRSGDGVEIELAVGVAVEIV</sequence>
<accession>A0ABY0B085</accession>
<dbReference type="EMBL" id="RJJU01000025">
    <property type="protein sequence ID" value="RUM06615.1"/>
    <property type="molecule type" value="Genomic_DNA"/>
</dbReference>